<dbReference type="Proteomes" id="UP000807353">
    <property type="component" value="Unassembled WGS sequence"/>
</dbReference>
<organism evidence="1 2">
    <name type="scientific">Collybia nuda</name>
    <dbReference type="NCBI Taxonomy" id="64659"/>
    <lineage>
        <taxon>Eukaryota</taxon>
        <taxon>Fungi</taxon>
        <taxon>Dikarya</taxon>
        <taxon>Basidiomycota</taxon>
        <taxon>Agaricomycotina</taxon>
        <taxon>Agaricomycetes</taxon>
        <taxon>Agaricomycetidae</taxon>
        <taxon>Agaricales</taxon>
        <taxon>Tricholomatineae</taxon>
        <taxon>Clitocybaceae</taxon>
        <taxon>Collybia</taxon>
    </lineage>
</organism>
<dbReference type="OrthoDB" id="3269273at2759"/>
<evidence type="ECO:0000313" key="1">
    <source>
        <dbReference type="EMBL" id="KAF9467422.1"/>
    </source>
</evidence>
<sequence>MGYPAIKDQHHFSKNARYKMICDSVLGLIPTLLKKFSWAFANQFKRGGVGVGVSPLERVHILILQHFTFGNQHLIDTMLIEDNALLEQCVTPVSHSNSKILLPGGLH</sequence>
<keyword evidence="2" id="KW-1185">Reference proteome</keyword>
<proteinExistence type="predicted"/>
<name>A0A9P6CIJ0_9AGAR</name>
<protein>
    <submittedName>
        <fullName evidence="1">Uncharacterized protein</fullName>
    </submittedName>
</protein>
<reference evidence="1" key="1">
    <citation type="submission" date="2020-11" db="EMBL/GenBank/DDBJ databases">
        <authorList>
            <consortium name="DOE Joint Genome Institute"/>
            <person name="Ahrendt S."/>
            <person name="Riley R."/>
            <person name="Andreopoulos W."/>
            <person name="Labutti K."/>
            <person name="Pangilinan J."/>
            <person name="Ruiz-Duenas F.J."/>
            <person name="Barrasa J.M."/>
            <person name="Sanchez-Garcia M."/>
            <person name="Camarero S."/>
            <person name="Miyauchi S."/>
            <person name="Serrano A."/>
            <person name="Linde D."/>
            <person name="Babiker R."/>
            <person name="Drula E."/>
            <person name="Ayuso-Fernandez I."/>
            <person name="Pacheco R."/>
            <person name="Padilla G."/>
            <person name="Ferreira P."/>
            <person name="Barriuso J."/>
            <person name="Kellner H."/>
            <person name="Castanera R."/>
            <person name="Alfaro M."/>
            <person name="Ramirez L."/>
            <person name="Pisabarro A.G."/>
            <person name="Kuo A."/>
            <person name="Tritt A."/>
            <person name="Lipzen A."/>
            <person name="He G."/>
            <person name="Yan M."/>
            <person name="Ng V."/>
            <person name="Cullen D."/>
            <person name="Martin F."/>
            <person name="Rosso M.-N."/>
            <person name="Henrissat B."/>
            <person name="Hibbett D."/>
            <person name="Martinez A.T."/>
            <person name="Grigoriev I.V."/>
        </authorList>
    </citation>
    <scope>NUCLEOTIDE SEQUENCE</scope>
    <source>
        <strain evidence="1">CBS 247.69</strain>
    </source>
</reference>
<evidence type="ECO:0000313" key="2">
    <source>
        <dbReference type="Proteomes" id="UP000807353"/>
    </source>
</evidence>
<dbReference type="EMBL" id="MU150237">
    <property type="protein sequence ID" value="KAF9467422.1"/>
    <property type="molecule type" value="Genomic_DNA"/>
</dbReference>
<gene>
    <name evidence="1" type="ORF">BDZ94DRAFT_1233194</name>
</gene>
<dbReference type="AlphaFoldDB" id="A0A9P6CIJ0"/>
<comment type="caution">
    <text evidence="1">The sequence shown here is derived from an EMBL/GenBank/DDBJ whole genome shotgun (WGS) entry which is preliminary data.</text>
</comment>
<accession>A0A9P6CIJ0</accession>